<evidence type="ECO:0000256" key="3">
    <source>
        <dbReference type="ARBA" id="ARBA00022695"/>
    </source>
</evidence>
<evidence type="ECO:0000256" key="5">
    <source>
        <dbReference type="ARBA" id="ARBA00022759"/>
    </source>
</evidence>
<dbReference type="Gene3D" id="3.30.70.270">
    <property type="match status" value="1"/>
</dbReference>
<sequence>MSNSFSALNEEEDDDEEDVENVYDESANLIQNTKAGGSSSFTAAAELEEIRPLIRLQSDTLQAALQADLKVTKGLIQAGRNGDGGETAPPIPRSMKLDGNAAEWFWWMTRNKLITTWDGFLESVQNRFGPCKYEDPQGALLKLLQKGLLISFYISGLKPAIQRELLVSKPTSLGDAFSLAHVTEARLEDQGVLVLSTYGERLVKSSKPFKVYIGIGEMLLCEIICSRITLSMQGLIMEVDLYVLPMKGPDVVLGIQWLQKLGKVTHDCAQQTMEFSLANTTYSLKGYEFLRMKQISLHHMQALLKADDVYGVYEVHSFSMVAKGITTSSEMSESMSPEIEQLLVRFSSLFQVPTTLPPHRTIDHINHLLPNTKPVNVRPYSYPHYQKGKMEKLVKEMMEQGFIRFSQSSFLSPVLLVKKKDGSYRFCVDYRALNEVTIKDKFPIPTADEMFDELGGADIFTKLDLHAGKGVKMNPKKVMAVMEWPVPKTQRQICGFLGLTGYYRRFIKNFAIVAVPLSQAPILVLPNFEDMFIVEADASNVGISAVLMQNGKPLSYFSRKLGPLMRLAATYQKELFAVVEAVYKWRQYLLGRCFTIRTDHMSLKELMQQVIQTPLQQKYVQKLMGFDFAIEYKTGTTNVVAYAFSRVYDEADEVIASFMALSQPLVSLVDDLRKENETLDELKIIH</sequence>
<dbReference type="Pfam" id="PF08284">
    <property type="entry name" value="RVP_2"/>
    <property type="match status" value="1"/>
</dbReference>
<evidence type="ECO:0000256" key="1">
    <source>
        <dbReference type="ARBA" id="ARBA00012493"/>
    </source>
</evidence>
<dbReference type="InterPro" id="IPR041373">
    <property type="entry name" value="RT_RNaseH"/>
</dbReference>
<dbReference type="InterPro" id="IPR043128">
    <property type="entry name" value="Rev_trsase/Diguanyl_cyclase"/>
</dbReference>
<evidence type="ECO:0000256" key="8">
    <source>
        <dbReference type="SAM" id="MobiDB-lite"/>
    </source>
</evidence>
<evidence type="ECO:0000256" key="6">
    <source>
        <dbReference type="ARBA" id="ARBA00022801"/>
    </source>
</evidence>
<dbReference type="CDD" id="cd09274">
    <property type="entry name" value="RNase_HI_RT_Ty3"/>
    <property type="match status" value="1"/>
</dbReference>
<dbReference type="EC" id="2.7.7.49" evidence="1"/>
<keyword evidence="4" id="KW-0540">Nuclease</keyword>
<evidence type="ECO:0000259" key="9">
    <source>
        <dbReference type="Pfam" id="PF17917"/>
    </source>
</evidence>
<keyword evidence="5" id="KW-0255">Endonuclease</keyword>
<reference evidence="10" key="1">
    <citation type="journal article" date="2022" name="Int. J. Mol. Sci.">
        <title>Draft Genome of Tanacetum Coccineum: Genomic Comparison of Closely Related Tanacetum-Family Plants.</title>
        <authorList>
            <person name="Yamashiro T."/>
            <person name="Shiraishi A."/>
            <person name="Nakayama K."/>
            <person name="Satake H."/>
        </authorList>
    </citation>
    <scope>NUCLEOTIDE SEQUENCE</scope>
</reference>
<dbReference type="EMBL" id="BQNB010012377">
    <property type="protein sequence ID" value="GJT02811.1"/>
    <property type="molecule type" value="Genomic_DNA"/>
</dbReference>
<comment type="caution">
    <text evidence="10">The sequence shown here is derived from an EMBL/GenBank/DDBJ whole genome shotgun (WGS) entry which is preliminary data.</text>
</comment>
<evidence type="ECO:0000313" key="10">
    <source>
        <dbReference type="EMBL" id="GJT02811.1"/>
    </source>
</evidence>
<dbReference type="CDD" id="cd00303">
    <property type="entry name" value="retropepsin_like"/>
    <property type="match status" value="1"/>
</dbReference>
<dbReference type="SUPFAM" id="SSF56672">
    <property type="entry name" value="DNA/RNA polymerases"/>
    <property type="match status" value="1"/>
</dbReference>
<keyword evidence="3" id="KW-0548">Nucleotidyltransferase</keyword>
<feature type="compositionally biased region" description="Acidic residues" evidence="8">
    <location>
        <begin position="9"/>
        <end position="23"/>
    </location>
</feature>
<dbReference type="InterPro" id="IPR043502">
    <property type="entry name" value="DNA/RNA_pol_sf"/>
</dbReference>
<protein>
    <recommendedName>
        <fullName evidence="1">RNA-directed DNA polymerase</fullName>
        <ecNumber evidence="1">2.7.7.49</ecNumber>
    </recommendedName>
</protein>
<accession>A0ABQ5AJF6</accession>
<dbReference type="InterPro" id="IPR021109">
    <property type="entry name" value="Peptidase_aspartic_dom_sf"/>
</dbReference>
<dbReference type="Pfam" id="PF17917">
    <property type="entry name" value="RT_RNaseH"/>
    <property type="match status" value="1"/>
</dbReference>
<dbReference type="InterPro" id="IPR050951">
    <property type="entry name" value="Retrovirus_Pol_polyprotein"/>
</dbReference>
<dbReference type="Proteomes" id="UP001151760">
    <property type="component" value="Unassembled WGS sequence"/>
</dbReference>
<keyword evidence="11" id="KW-1185">Reference proteome</keyword>
<gene>
    <name evidence="10" type="ORF">Tco_0823980</name>
</gene>
<evidence type="ECO:0000313" key="11">
    <source>
        <dbReference type="Proteomes" id="UP001151760"/>
    </source>
</evidence>
<evidence type="ECO:0000256" key="4">
    <source>
        <dbReference type="ARBA" id="ARBA00022722"/>
    </source>
</evidence>
<dbReference type="Gene3D" id="2.40.70.10">
    <property type="entry name" value="Acid Proteases"/>
    <property type="match status" value="1"/>
</dbReference>
<evidence type="ECO:0000256" key="2">
    <source>
        <dbReference type="ARBA" id="ARBA00022679"/>
    </source>
</evidence>
<dbReference type="PANTHER" id="PTHR37984">
    <property type="entry name" value="PROTEIN CBG26694"/>
    <property type="match status" value="1"/>
</dbReference>
<dbReference type="Gene3D" id="3.10.10.10">
    <property type="entry name" value="HIV Type 1 Reverse Transcriptase, subunit A, domain 1"/>
    <property type="match status" value="1"/>
</dbReference>
<proteinExistence type="predicted"/>
<keyword evidence="2" id="KW-0808">Transferase</keyword>
<dbReference type="PANTHER" id="PTHR37984:SF5">
    <property type="entry name" value="PROTEIN NYNRIN-LIKE"/>
    <property type="match status" value="1"/>
</dbReference>
<reference evidence="10" key="2">
    <citation type="submission" date="2022-01" db="EMBL/GenBank/DDBJ databases">
        <authorList>
            <person name="Yamashiro T."/>
            <person name="Shiraishi A."/>
            <person name="Satake H."/>
            <person name="Nakayama K."/>
        </authorList>
    </citation>
    <scope>NUCLEOTIDE SEQUENCE</scope>
</reference>
<keyword evidence="6" id="KW-0378">Hydrolase</keyword>
<name>A0ABQ5AJF6_9ASTR</name>
<organism evidence="10 11">
    <name type="scientific">Tanacetum coccineum</name>
    <dbReference type="NCBI Taxonomy" id="301880"/>
    <lineage>
        <taxon>Eukaryota</taxon>
        <taxon>Viridiplantae</taxon>
        <taxon>Streptophyta</taxon>
        <taxon>Embryophyta</taxon>
        <taxon>Tracheophyta</taxon>
        <taxon>Spermatophyta</taxon>
        <taxon>Magnoliopsida</taxon>
        <taxon>eudicotyledons</taxon>
        <taxon>Gunneridae</taxon>
        <taxon>Pentapetalae</taxon>
        <taxon>asterids</taxon>
        <taxon>campanulids</taxon>
        <taxon>Asterales</taxon>
        <taxon>Asteraceae</taxon>
        <taxon>Asteroideae</taxon>
        <taxon>Anthemideae</taxon>
        <taxon>Anthemidinae</taxon>
        <taxon>Tanacetum</taxon>
    </lineage>
</organism>
<feature type="domain" description="Reverse transcriptase RNase H-like" evidence="9">
    <location>
        <begin position="528"/>
        <end position="626"/>
    </location>
</feature>
<feature type="region of interest" description="Disordered" evidence="8">
    <location>
        <begin position="1"/>
        <end position="24"/>
    </location>
</feature>
<keyword evidence="7" id="KW-0695">RNA-directed DNA polymerase</keyword>
<evidence type="ECO:0000256" key="7">
    <source>
        <dbReference type="ARBA" id="ARBA00022918"/>
    </source>
</evidence>
<dbReference type="CDD" id="cd01647">
    <property type="entry name" value="RT_LTR"/>
    <property type="match status" value="1"/>
</dbReference>